<dbReference type="Pfam" id="PF05406">
    <property type="entry name" value="WGR"/>
    <property type="match status" value="1"/>
</dbReference>
<dbReference type="FunFam" id="2.20.140.10:FF:000001">
    <property type="entry name" value="Poly [ADP-ribose] polymerase"/>
    <property type="match status" value="1"/>
</dbReference>
<evidence type="ECO:0000259" key="16">
    <source>
        <dbReference type="PROSITE" id="PS51060"/>
    </source>
</evidence>
<dbReference type="InterPro" id="IPR050800">
    <property type="entry name" value="ARTD/PARP"/>
</dbReference>
<dbReference type="Pfam" id="PF00644">
    <property type="entry name" value="PARP"/>
    <property type="match status" value="2"/>
</dbReference>
<dbReference type="SUPFAM" id="SSF117839">
    <property type="entry name" value="WWE domain"/>
    <property type="match status" value="1"/>
</dbReference>
<dbReference type="Pfam" id="PF02877">
    <property type="entry name" value="PARP_reg"/>
    <property type="match status" value="2"/>
</dbReference>
<evidence type="ECO:0000256" key="7">
    <source>
        <dbReference type="ARBA" id="ARBA00023027"/>
    </source>
</evidence>
<keyword evidence="19" id="KW-1185">Reference proteome</keyword>
<dbReference type="GO" id="GO:1990404">
    <property type="term" value="F:NAD+-protein mono-ADP-ribosyltransferase activity"/>
    <property type="evidence" value="ECO:0007669"/>
    <property type="project" value="TreeGrafter"/>
</dbReference>
<keyword evidence="20" id="KW-1267">Proteomics identification</keyword>
<evidence type="ECO:0000256" key="13">
    <source>
        <dbReference type="SAM" id="MobiDB-lite"/>
    </source>
</evidence>
<dbReference type="InterPro" id="IPR036616">
    <property type="entry name" value="Poly(ADP-ribose)pol_reg_dom_sf"/>
</dbReference>
<feature type="domain" description="WWE" evidence="14">
    <location>
        <begin position="11"/>
        <end position="87"/>
    </location>
</feature>
<dbReference type="AlphaFoldDB" id="A0A498NNL7"/>
<evidence type="ECO:0000256" key="4">
    <source>
        <dbReference type="ARBA" id="ARBA00022679"/>
    </source>
</evidence>
<feature type="domain" description="PARP alpha-helical" evidence="16">
    <location>
        <begin position="300"/>
        <end position="421"/>
    </location>
</feature>
<sequence>MRRTRSCRGKSVADSASDASETKTIWLWKGDEGEWEPYPSDVCVQLDTAKQAGEKSVSLALGPGYEVDLVKMTQTNTVTKYKRKIRLQKVKSEDLNDEKALNGKNEATGVVQIKEEKEEEDEQPVSKKRRNEGRSQKANKAKPVVKEESEEEVVKTVVMKGKAPVDSECKAKIGKAHVYSEGADVYDVMLNQTNLQFNNNKYYLIQLLQDDSGKAYSVWMRWGRVGKVGQNSLVNCGGNLAQAKDTFKKKFFDKTKNEWEHRANFEKVAGKYDMVFVDYSTDDKQEKDEAVVSSPPQIKPCQLDSKVQSLLELICDLKAMEECVLEMKFDIKKAPLGKLTTEQIRAGYASLKRIEELRTPPIIRTEDELKEKIALLETLSDIQIAVKMVQSSVQNDEHPLDRQYRSLQCQMQPLDSNSNEYKVIEKYLQSTHAPTHADYTMTILDIFAVEKEGEKDNFCSELENRMLLWHGSRLTNWVGILSQGLRVAPPEAPVTGYMVALGNSNELLDADYNADQLPSGKHSTKGLGQTAPDPNNYVALDGVTVPMGPSVKTGVGQKGGYTLLYNEYIVYNPAQIRMKYLLRVQFNFSSLW</sequence>
<feature type="region of interest" description="Disordered" evidence="13">
    <location>
        <begin position="98"/>
        <end position="144"/>
    </location>
</feature>
<keyword evidence="6" id="KW-0227">DNA damage</keyword>
<comment type="similarity">
    <text evidence="10">Belongs to the ARTD/PARP family.</text>
</comment>
<dbReference type="SMART" id="SM00678">
    <property type="entry name" value="WWE"/>
    <property type="match status" value="1"/>
</dbReference>
<keyword evidence="5" id="KW-0548">Nucleotidyltransferase</keyword>
<evidence type="ECO:0007829" key="20">
    <source>
        <dbReference type="PeptideAtlas" id="A0A498NNL7"/>
    </source>
</evidence>
<dbReference type="STRING" id="84645.A0A498NNL7"/>
<dbReference type="CDD" id="cd01437">
    <property type="entry name" value="parp_like"/>
    <property type="match status" value="1"/>
</dbReference>
<feature type="domain" description="PARP catalytic" evidence="15">
    <location>
        <begin position="398"/>
        <end position="592"/>
    </location>
</feature>
<dbReference type="EC" id="2.4.2.-" evidence="12"/>
<comment type="catalytic activity">
    <reaction evidence="11">
        <text>NAD(+) + (ADP-D-ribosyl)n-acceptor = nicotinamide + (ADP-D-ribosyl)n+1-acceptor + H(+).</text>
        <dbReference type="EC" id="2.4.2.30"/>
    </reaction>
</comment>
<evidence type="ECO:0000256" key="8">
    <source>
        <dbReference type="ARBA" id="ARBA00023204"/>
    </source>
</evidence>
<dbReference type="Proteomes" id="UP000290572">
    <property type="component" value="Unassembled WGS sequence"/>
</dbReference>
<accession>A0A498NNL7</accession>
<proteinExistence type="evidence at protein level"/>
<dbReference type="Gene3D" id="3.30.720.50">
    <property type="match status" value="1"/>
</dbReference>
<dbReference type="SUPFAM" id="SSF56399">
    <property type="entry name" value="ADP-ribosylation"/>
    <property type="match status" value="1"/>
</dbReference>
<dbReference type="Gene3D" id="1.20.142.10">
    <property type="entry name" value="Poly(ADP-ribose) polymerase, regulatory domain"/>
    <property type="match status" value="2"/>
</dbReference>
<dbReference type="InterPro" id="IPR012317">
    <property type="entry name" value="Poly(ADP-ribose)pol_cat_dom"/>
</dbReference>
<keyword evidence="7 12" id="KW-0520">NAD</keyword>
<feature type="region of interest" description="Disordered" evidence="13">
    <location>
        <begin position="1"/>
        <end position="20"/>
    </location>
</feature>
<evidence type="ECO:0000256" key="10">
    <source>
        <dbReference type="ARBA" id="ARBA00024347"/>
    </source>
</evidence>
<dbReference type="PANTHER" id="PTHR10459">
    <property type="entry name" value="DNA LIGASE"/>
    <property type="match status" value="1"/>
</dbReference>
<evidence type="ECO:0000256" key="3">
    <source>
        <dbReference type="ARBA" id="ARBA00022676"/>
    </source>
</evidence>
<keyword evidence="8" id="KW-0234">DNA repair</keyword>
<dbReference type="EMBL" id="QBIY01011256">
    <property type="protein sequence ID" value="RXN33602.1"/>
    <property type="molecule type" value="Genomic_DNA"/>
</dbReference>
<dbReference type="GO" id="GO:0016567">
    <property type="term" value="P:protein ubiquitination"/>
    <property type="evidence" value="ECO:0007669"/>
    <property type="project" value="UniProtKB-UniPathway"/>
</dbReference>
<dbReference type="GO" id="GO:0070212">
    <property type="term" value="P:protein poly-ADP-ribosylation"/>
    <property type="evidence" value="ECO:0007669"/>
    <property type="project" value="TreeGrafter"/>
</dbReference>
<dbReference type="InterPro" id="IPR037197">
    <property type="entry name" value="WWE_dom_sf"/>
</dbReference>
<dbReference type="CDD" id="cd08003">
    <property type="entry name" value="WGR_PARP2_like"/>
    <property type="match status" value="1"/>
</dbReference>
<gene>
    <name evidence="18" type="ORF">ROHU_015456</name>
</gene>
<keyword evidence="9" id="KW-0539">Nucleus</keyword>
<dbReference type="GO" id="GO:0016779">
    <property type="term" value="F:nucleotidyltransferase activity"/>
    <property type="evidence" value="ECO:0007669"/>
    <property type="project" value="UniProtKB-KW"/>
</dbReference>
<evidence type="ECO:0000256" key="12">
    <source>
        <dbReference type="RuleBase" id="RU362114"/>
    </source>
</evidence>
<dbReference type="PANTHER" id="PTHR10459:SF60">
    <property type="entry name" value="POLY [ADP-RIBOSE] POLYMERASE 2"/>
    <property type="match status" value="1"/>
</dbReference>
<dbReference type="GO" id="GO:0008270">
    <property type="term" value="F:zinc ion binding"/>
    <property type="evidence" value="ECO:0007669"/>
    <property type="project" value="InterPro"/>
</dbReference>
<evidence type="ECO:0000256" key="5">
    <source>
        <dbReference type="ARBA" id="ARBA00022695"/>
    </source>
</evidence>
<name>A0A498NNL7_LABRO</name>
<dbReference type="SUPFAM" id="SSF142921">
    <property type="entry name" value="WGR domain-like"/>
    <property type="match status" value="1"/>
</dbReference>
<dbReference type="PROSITE" id="PS51977">
    <property type="entry name" value="WGR"/>
    <property type="match status" value="1"/>
</dbReference>
<comment type="caution">
    <text evidence="18">The sequence shown here is derived from an EMBL/GenBank/DDBJ whole genome shotgun (WGS) entry which is preliminary data.</text>
</comment>
<comment type="subcellular location">
    <subcellularLocation>
        <location evidence="1">Nucleus</location>
    </subcellularLocation>
</comment>
<dbReference type="PROSITE" id="PS50918">
    <property type="entry name" value="WWE"/>
    <property type="match status" value="1"/>
</dbReference>
<keyword evidence="4 12" id="KW-0808">Transferase</keyword>
<reference evidence="18 19" key="1">
    <citation type="submission" date="2018-03" db="EMBL/GenBank/DDBJ databases">
        <title>Draft genome sequence of Rohu Carp (Labeo rohita).</title>
        <authorList>
            <person name="Das P."/>
            <person name="Kushwaha B."/>
            <person name="Joshi C.G."/>
            <person name="Kumar D."/>
            <person name="Nagpure N.S."/>
            <person name="Sahoo L."/>
            <person name="Das S.P."/>
            <person name="Bit A."/>
            <person name="Patnaik S."/>
            <person name="Meher P.K."/>
            <person name="Jayasankar P."/>
            <person name="Koringa P.G."/>
            <person name="Patel N.V."/>
            <person name="Hinsu A.T."/>
            <person name="Kumar R."/>
            <person name="Pandey M."/>
            <person name="Agarwal S."/>
            <person name="Srivastava S."/>
            <person name="Singh M."/>
            <person name="Iquebal M.A."/>
            <person name="Jaiswal S."/>
            <person name="Angadi U.B."/>
            <person name="Kumar N."/>
            <person name="Raza M."/>
            <person name="Shah T.M."/>
            <person name="Rai A."/>
            <person name="Jena J.K."/>
        </authorList>
    </citation>
    <scope>NUCLEOTIDE SEQUENCE [LARGE SCALE GENOMIC DNA]</scope>
    <source>
        <strain evidence="18">DASCIFA01</strain>
        <tissue evidence="18">Testis</tissue>
    </source>
</reference>
<dbReference type="InterPro" id="IPR036930">
    <property type="entry name" value="WGR_dom_sf"/>
</dbReference>
<dbReference type="Pfam" id="PF02825">
    <property type="entry name" value="WWE"/>
    <property type="match status" value="1"/>
</dbReference>
<dbReference type="InterPro" id="IPR004170">
    <property type="entry name" value="WWE_dom"/>
</dbReference>
<keyword evidence="3 12" id="KW-0328">Glycosyltransferase</keyword>
<evidence type="ECO:0000256" key="11">
    <source>
        <dbReference type="ARBA" id="ARBA00033987"/>
    </source>
</evidence>
<dbReference type="GO" id="GO:0003950">
    <property type="term" value="F:NAD+ poly-ADP-ribosyltransferase activity"/>
    <property type="evidence" value="ECO:0007669"/>
    <property type="project" value="UniProtKB-UniRule"/>
</dbReference>
<feature type="domain" description="WGR" evidence="17">
    <location>
        <begin position="175"/>
        <end position="272"/>
    </location>
</feature>
<dbReference type="InterPro" id="IPR004102">
    <property type="entry name" value="Poly(ADP-ribose)pol_reg_dom"/>
</dbReference>
<evidence type="ECO:0000256" key="6">
    <source>
        <dbReference type="ARBA" id="ARBA00022763"/>
    </source>
</evidence>
<evidence type="ECO:0000256" key="1">
    <source>
        <dbReference type="ARBA" id="ARBA00004123"/>
    </source>
</evidence>
<dbReference type="PROSITE" id="PS51060">
    <property type="entry name" value="PARP_ALPHA_HD"/>
    <property type="match status" value="1"/>
</dbReference>
<protein>
    <recommendedName>
        <fullName evidence="12">Poly [ADP-ribose] polymerase</fullName>
        <shortName evidence="12">PARP</shortName>
        <ecNumber evidence="12">2.4.2.-</ecNumber>
    </recommendedName>
</protein>
<dbReference type="SUPFAM" id="SSF47587">
    <property type="entry name" value="Domain of poly(ADP-ribose) polymerase"/>
    <property type="match status" value="1"/>
</dbReference>
<evidence type="ECO:0000259" key="14">
    <source>
        <dbReference type="PROSITE" id="PS50918"/>
    </source>
</evidence>
<evidence type="ECO:0000313" key="18">
    <source>
        <dbReference type="EMBL" id="RXN33602.1"/>
    </source>
</evidence>
<dbReference type="GO" id="GO:0006302">
    <property type="term" value="P:double-strand break repair"/>
    <property type="evidence" value="ECO:0007669"/>
    <property type="project" value="TreeGrafter"/>
</dbReference>
<dbReference type="UniPathway" id="UPA00143"/>
<dbReference type="Gene3D" id="3.90.228.10">
    <property type="match status" value="2"/>
</dbReference>
<evidence type="ECO:0000259" key="17">
    <source>
        <dbReference type="PROSITE" id="PS51977"/>
    </source>
</evidence>
<organism evidence="18 19">
    <name type="scientific">Labeo rohita</name>
    <name type="common">Indian major carp</name>
    <name type="synonym">Cyprinus rohita</name>
    <dbReference type="NCBI Taxonomy" id="84645"/>
    <lineage>
        <taxon>Eukaryota</taxon>
        <taxon>Metazoa</taxon>
        <taxon>Chordata</taxon>
        <taxon>Craniata</taxon>
        <taxon>Vertebrata</taxon>
        <taxon>Euteleostomi</taxon>
        <taxon>Actinopterygii</taxon>
        <taxon>Neopterygii</taxon>
        <taxon>Teleostei</taxon>
        <taxon>Ostariophysi</taxon>
        <taxon>Cypriniformes</taxon>
        <taxon>Cyprinidae</taxon>
        <taxon>Labeoninae</taxon>
        <taxon>Labeonini</taxon>
        <taxon>Labeo</taxon>
    </lineage>
</organism>
<evidence type="ECO:0000313" key="19">
    <source>
        <dbReference type="Proteomes" id="UP000290572"/>
    </source>
</evidence>
<dbReference type="GO" id="GO:0005730">
    <property type="term" value="C:nucleolus"/>
    <property type="evidence" value="ECO:0007669"/>
    <property type="project" value="TreeGrafter"/>
</dbReference>
<comment type="pathway">
    <text evidence="2">Protein modification; protein ubiquitination.</text>
</comment>
<dbReference type="Gene3D" id="2.20.140.10">
    <property type="entry name" value="WGR domain"/>
    <property type="match status" value="1"/>
</dbReference>
<evidence type="ECO:0000256" key="2">
    <source>
        <dbReference type="ARBA" id="ARBA00004906"/>
    </source>
</evidence>
<dbReference type="SMART" id="SM00773">
    <property type="entry name" value="WGR"/>
    <property type="match status" value="1"/>
</dbReference>
<dbReference type="InterPro" id="IPR018123">
    <property type="entry name" value="WWE-dom_subgr"/>
</dbReference>
<dbReference type="InterPro" id="IPR008893">
    <property type="entry name" value="WGR_domain"/>
</dbReference>
<evidence type="ECO:0000259" key="15">
    <source>
        <dbReference type="PROSITE" id="PS51059"/>
    </source>
</evidence>
<evidence type="ECO:0000256" key="9">
    <source>
        <dbReference type="ARBA" id="ARBA00023242"/>
    </source>
</evidence>
<dbReference type="PROSITE" id="PS51059">
    <property type="entry name" value="PARP_CATALYTIC"/>
    <property type="match status" value="1"/>
</dbReference>